<dbReference type="PROSITE" id="PS50949">
    <property type="entry name" value="HTH_GNTR"/>
    <property type="match status" value="1"/>
</dbReference>
<dbReference type="SMART" id="SM00895">
    <property type="entry name" value="FCD"/>
    <property type="match status" value="1"/>
</dbReference>
<dbReference type="Pfam" id="PF00392">
    <property type="entry name" value="GntR"/>
    <property type="match status" value="1"/>
</dbReference>
<dbReference type="AlphaFoldDB" id="A0A7K1LKR6"/>
<dbReference type="SUPFAM" id="SSF46785">
    <property type="entry name" value="Winged helix' DNA-binding domain"/>
    <property type="match status" value="1"/>
</dbReference>
<dbReference type="OrthoDB" id="9816161at2"/>
<accession>A0A7K1LKR6</accession>
<dbReference type="InterPro" id="IPR036390">
    <property type="entry name" value="WH_DNA-bd_sf"/>
</dbReference>
<evidence type="ECO:0000313" key="5">
    <source>
        <dbReference type="EMBL" id="MUN55633.1"/>
    </source>
</evidence>
<dbReference type="Pfam" id="PF07729">
    <property type="entry name" value="FCD"/>
    <property type="match status" value="1"/>
</dbReference>
<sequence length="200" mass="21860">MLRDAIVSGHLVPNQRLVEADLSEEYNASRGNVRIALSELSVEGLVERVQNRGARVRAVSVQEAVEITEVRGAIEAMCASKAAKRAGPDEIRTLRSIAERMTHAVETGLLTEYSQCNKDLHSLIITMSGQRTAAETIKRLRGQAVRYQFRLSNHPGRPSVSLPQHLAIIEAVCSHDPDAASEAMSRHLESVAEAIRSSDA</sequence>
<dbReference type="Gene3D" id="1.10.10.10">
    <property type="entry name" value="Winged helix-like DNA-binding domain superfamily/Winged helix DNA-binding domain"/>
    <property type="match status" value="1"/>
</dbReference>
<dbReference type="GO" id="GO:0003677">
    <property type="term" value="F:DNA binding"/>
    <property type="evidence" value="ECO:0007669"/>
    <property type="project" value="UniProtKB-KW"/>
</dbReference>
<dbReference type="Gene3D" id="1.20.120.530">
    <property type="entry name" value="GntR ligand-binding domain-like"/>
    <property type="match status" value="1"/>
</dbReference>
<dbReference type="PANTHER" id="PTHR43537:SF45">
    <property type="entry name" value="GNTR FAMILY REGULATORY PROTEIN"/>
    <property type="match status" value="1"/>
</dbReference>
<feature type="domain" description="HTH gntR-type" evidence="4">
    <location>
        <begin position="1"/>
        <end position="59"/>
    </location>
</feature>
<comment type="caution">
    <text evidence="5">The sequence shown here is derived from an EMBL/GenBank/DDBJ whole genome shotgun (WGS) entry which is preliminary data.</text>
</comment>
<dbReference type="InterPro" id="IPR000524">
    <property type="entry name" value="Tscrpt_reg_HTH_GntR"/>
</dbReference>
<organism evidence="5 6">
    <name type="scientific">Rothia koreensis</name>
    <dbReference type="NCBI Taxonomy" id="592378"/>
    <lineage>
        <taxon>Bacteria</taxon>
        <taxon>Bacillati</taxon>
        <taxon>Actinomycetota</taxon>
        <taxon>Actinomycetes</taxon>
        <taxon>Micrococcales</taxon>
        <taxon>Micrococcaceae</taxon>
        <taxon>Rothia</taxon>
    </lineage>
</organism>
<evidence type="ECO:0000256" key="2">
    <source>
        <dbReference type="ARBA" id="ARBA00023125"/>
    </source>
</evidence>
<keyword evidence="3" id="KW-0804">Transcription</keyword>
<dbReference type="SUPFAM" id="SSF48008">
    <property type="entry name" value="GntR ligand-binding domain-like"/>
    <property type="match status" value="1"/>
</dbReference>
<dbReference type="GO" id="GO:0003700">
    <property type="term" value="F:DNA-binding transcription factor activity"/>
    <property type="evidence" value="ECO:0007669"/>
    <property type="project" value="InterPro"/>
</dbReference>
<reference evidence="5 6" key="1">
    <citation type="submission" date="2019-12" db="EMBL/GenBank/DDBJ databases">
        <authorList>
            <person name="Li J."/>
            <person name="Shi Y."/>
            <person name="Xu G."/>
            <person name="Xiao D."/>
            <person name="Ran X."/>
        </authorList>
    </citation>
    <scope>NUCLEOTIDE SEQUENCE [LARGE SCALE GENOMIC DNA]</scope>
    <source>
        <strain evidence="5 6">JCM 15915</strain>
    </source>
</reference>
<name>A0A7K1LKR6_9MICC</name>
<keyword evidence="1" id="KW-0805">Transcription regulation</keyword>
<proteinExistence type="predicted"/>
<protein>
    <submittedName>
        <fullName evidence="5">FCD domain-containing protein</fullName>
    </submittedName>
</protein>
<dbReference type="CDD" id="cd07377">
    <property type="entry name" value="WHTH_GntR"/>
    <property type="match status" value="1"/>
</dbReference>
<dbReference type="PANTHER" id="PTHR43537">
    <property type="entry name" value="TRANSCRIPTIONAL REGULATOR, GNTR FAMILY"/>
    <property type="match status" value="1"/>
</dbReference>
<evidence type="ECO:0000313" key="6">
    <source>
        <dbReference type="Proteomes" id="UP000462152"/>
    </source>
</evidence>
<dbReference type="EMBL" id="WOGT01000007">
    <property type="protein sequence ID" value="MUN55633.1"/>
    <property type="molecule type" value="Genomic_DNA"/>
</dbReference>
<dbReference type="SMART" id="SM00345">
    <property type="entry name" value="HTH_GNTR"/>
    <property type="match status" value="1"/>
</dbReference>
<dbReference type="Proteomes" id="UP000462152">
    <property type="component" value="Unassembled WGS sequence"/>
</dbReference>
<dbReference type="InterPro" id="IPR008920">
    <property type="entry name" value="TF_FadR/GntR_C"/>
</dbReference>
<evidence type="ECO:0000256" key="3">
    <source>
        <dbReference type="ARBA" id="ARBA00023163"/>
    </source>
</evidence>
<gene>
    <name evidence="5" type="ORF">GMA10_10485</name>
</gene>
<keyword evidence="2" id="KW-0238">DNA-binding</keyword>
<dbReference type="InterPro" id="IPR036388">
    <property type="entry name" value="WH-like_DNA-bd_sf"/>
</dbReference>
<keyword evidence="6" id="KW-1185">Reference proteome</keyword>
<evidence type="ECO:0000259" key="4">
    <source>
        <dbReference type="PROSITE" id="PS50949"/>
    </source>
</evidence>
<dbReference type="InterPro" id="IPR011711">
    <property type="entry name" value="GntR_C"/>
</dbReference>
<evidence type="ECO:0000256" key="1">
    <source>
        <dbReference type="ARBA" id="ARBA00023015"/>
    </source>
</evidence>